<feature type="domain" description="EGF-like" evidence="8">
    <location>
        <begin position="139"/>
        <end position="175"/>
    </location>
</feature>
<dbReference type="PANTHER" id="PTHR24049:SF22">
    <property type="entry name" value="DROSOPHILA CRUMBS HOMOLOG"/>
    <property type="match status" value="1"/>
</dbReference>
<name>A0A6P8IFV9_ACTTE</name>
<keyword evidence="5 7" id="KW-1015">Disulfide bond</keyword>
<dbReference type="GO" id="GO:0048666">
    <property type="term" value="P:neuron development"/>
    <property type="evidence" value="ECO:0007669"/>
    <property type="project" value="UniProtKB-ARBA"/>
</dbReference>
<dbReference type="PROSITE" id="PS00022">
    <property type="entry name" value="EGF_1"/>
    <property type="match status" value="2"/>
</dbReference>
<feature type="domain" description="EGF-like" evidence="8">
    <location>
        <begin position="219"/>
        <end position="255"/>
    </location>
</feature>
<dbReference type="SMART" id="SM00179">
    <property type="entry name" value="EGF_CA"/>
    <property type="match status" value="3"/>
</dbReference>
<keyword evidence="4" id="KW-0677">Repeat</keyword>
<dbReference type="FunFam" id="2.10.25.10:FF:000230">
    <property type="entry name" value="Delta-like protein"/>
    <property type="match status" value="1"/>
</dbReference>
<dbReference type="InterPro" id="IPR000742">
    <property type="entry name" value="EGF"/>
</dbReference>
<evidence type="ECO:0000256" key="6">
    <source>
        <dbReference type="ARBA" id="ARBA00023180"/>
    </source>
</evidence>
<feature type="domain" description="EGF-like" evidence="8">
    <location>
        <begin position="56"/>
        <end position="96"/>
    </location>
</feature>
<dbReference type="SMART" id="SM00181">
    <property type="entry name" value="EGF"/>
    <property type="match status" value="7"/>
</dbReference>
<proteinExistence type="inferred from homology"/>
<gene>
    <name evidence="10" type="primary">LOC116300824</name>
</gene>
<feature type="domain" description="EGF-like" evidence="8">
    <location>
        <begin position="7"/>
        <end position="53"/>
    </location>
</feature>
<reference evidence="10" key="1">
    <citation type="submission" date="2025-08" db="UniProtKB">
        <authorList>
            <consortium name="RefSeq"/>
        </authorList>
    </citation>
    <scope>IDENTIFICATION</scope>
    <source>
        <tissue evidence="10">Tentacle</tissue>
    </source>
</reference>
<dbReference type="RefSeq" id="XP_031565640.1">
    <property type="nucleotide sequence ID" value="XM_031709780.1"/>
</dbReference>
<dbReference type="Gene3D" id="2.10.25.10">
    <property type="entry name" value="Laminin"/>
    <property type="match status" value="4"/>
</dbReference>
<organism evidence="9 10">
    <name type="scientific">Actinia tenebrosa</name>
    <name type="common">Australian red waratah sea anemone</name>
    <dbReference type="NCBI Taxonomy" id="6105"/>
    <lineage>
        <taxon>Eukaryota</taxon>
        <taxon>Metazoa</taxon>
        <taxon>Cnidaria</taxon>
        <taxon>Anthozoa</taxon>
        <taxon>Hexacorallia</taxon>
        <taxon>Actiniaria</taxon>
        <taxon>Actiniidae</taxon>
        <taxon>Actinia</taxon>
    </lineage>
</organism>
<keyword evidence="3" id="KW-0732">Signal</keyword>
<dbReference type="GO" id="GO:0000902">
    <property type="term" value="P:cell morphogenesis"/>
    <property type="evidence" value="ECO:0007669"/>
    <property type="project" value="UniProtKB-ARBA"/>
</dbReference>
<dbReference type="Pfam" id="PF00008">
    <property type="entry name" value="EGF"/>
    <property type="match status" value="3"/>
</dbReference>
<dbReference type="GO" id="GO:0032991">
    <property type="term" value="C:protein-containing complex"/>
    <property type="evidence" value="ECO:0007669"/>
    <property type="project" value="TreeGrafter"/>
</dbReference>
<dbReference type="GO" id="GO:0005886">
    <property type="term" value="C:plasma membrane"/>
    <property type="evidence" value="ECO:0007669"/>
    <property type="project" value="UniProtKB-ARBA"/>
</dbReference>
<dbReference type="Pfam" id="PF12661">
    <property type="entry name" value="hEGF"/>
    <property type="match status" value="1"/>
</dbReference>
<dbReference type="InParanoid" id="A0A6P8IFV9"/>
<feature type="disulfide bond" evidence="7">
    <location>
        <begin position="202"/>
        <end position="211"/>
    </location>
</feature>
<feature type="domain" description="EGF-like" evidence="8">
    <location>
        <begin position="178"/>
        <end position="212"/>
    </location>
</feature>
<feature type="disulfide bond" evidence="7">
    <location>
        <begin position="165"/>
        <end position="174"/>
    </location>
</feature>
<keyword evidence="2 7" id="KW-0245">EGF-like domain</keyword>
<dbReference type="InterPro" id="IPR051022">
    <property type="entry name" value="Notch_Cell-Fate_Det"/>
</dbReference>
<keyword evidence="6" id="KW-0325">Glycoprotein</keyword>
<evidence type="ECO:0000256" key="1">
    <source>
        <dbReference type="ARBA" id="ARBA00006373"/>
    </source>
</evidence>
<dbReference type="CDD" id="cd00054">
    <property type="entry name" value="EGF_CA"/>
    <property type="match status" value="1"/>
</dbReference>
<evidence type="ECO:0000256" key="7">
    <source>
        <dbReference type="PROSITE-ProRule" id="PRU00076"/>
    </source>
</evidence>
<evidence type="ECO:0000256" key="2">
    <source>
        <dbReference type="ARBA" id="ARBA00022536"/>
    </source>
</evidence>
<dbReference type="GO" id="GO:0042063">
    <property type="term" value="P:gliogenesis"/>
    <property type="evidence" value="ECO:0007669"/>
    <property type="project" value="UniProtKB-ARBA"/>
</dbReference>
<dbReference type="SUPFAM" id="SSF57196">
    <property type="entry name" value="EGF/Laminin"/>
    <property type="match status" value="3"/>
</dbReference>
<dbReference type="PANTHER" id="PTHR24049">
    <property type="entry name" value="CRUMBS FAMILY MEMBER"/>
    <property type="match status" value="1"/>
</dbReference>
<sequence>MIVAPLNKDVCVPNPCINGGTCKREVLIHPGHIHVSAEFTCVCPPGFAPPDCRNKTDDPCVPNPCLNGGKCQKDPSSTNGYICKCLGPHFVPPKCRCDCPQGDPSQKPPILASKCDLAGECVCPVGYTFQAGVGCKSGRQNPCFEKPCLNNGTCVPEGDKYRCICTENCKGNICQTCDFCPPDYCFNGGTCYSVGHKPYCRCRNEFLPPRCLFKKPVQKVYHCHPNPCHNGGKCIERVNGFDCQCVPPFDGPHCEHDKCMDCDVHALCIHGQCKCRRGFRGSGYKGDCIKESVCPICPVNAMCVDNGCECVPGFMLVKQKCIPVMTP</sequence>
<evidence type="ECO:0000256" key="4">
    <source>
        <dbReference type="ARBA" id="ARBA00022737"/>
    </source>
</evidence>
<protein>
    <submittedName>
        <fullName evidence="10">Fibropellin-1-like</fullName>
    </submittedName>
</protein>
<accession>A0A6P8IFV9</accession>
<dbReference type="GO" id="GO:0045197">
    <property type="term" value="P:establishment or maintenance of epithelial cell apical/basal polarity"/>
    <property type="evidence" value="ECO:0007669"/>
    <property type="project" value="TreeGrafter"/>
</dbReference>
<dbReference type="GO" id="GO:0007157">
    <property type="term" value="P:heterophilic cell-cell adhesion via plasma membrane cell adhesion molecules"/>
    <property type="evidence" value="ECO:0007669"/>
    <property type="project" value="TreeGrafter"/>
</dbReference>
<dbReference type="AlphaFoldDB" id="A0A6P8IFV9"/>
<dbReference type="OrthoDB" id="5946640at2759"/>
<dbReference type="GO" id="GO:0005509">
    <property type="term" value="F:calcium ion binding"/>
    <property type="evidence" value="ECO:0007669"/>
    <property type="project" value="InterPro"/>
</dbReference>
<evidence type="ECO:0000313" key="10">
    <source>
        <dbReference type="RefSeq" id="XP_031565640.1"/>
    </source>
</evidence>
<evidence type="ECO:0000256" key="3">
    <source>
        <dbReference type="ARBA" id="ARBA00022729"/>
    </source>
</evidence>
<keyword evidence="9" id="KW-1185">Reference proteome</keyword>
<evidence type="ECO:0000313" key="9">
    <source>
        <dbReference type="Proteomes" id="UP000515163"/>
    </source>
</evidence>
<dbReference type="GeneID" id="116300824"/>
<dbReference type="PROSITE" id="PS01186">
    <property type="entry name" value="EGF_2"/>
    <property type="match status" value="2"/>
</dbReference>
<feature type="disulfide bond" evidence="7">
    <location>
        <begin position="43"/>
        <end position="52"/>
    </location>
</feature>
<feature type="disulfide bond" evidence="7">
    <location>
        <begin position="245"/>
        <end position="254"/>
    </location>
</feature>
<dbReference type="PROSITE" id="PS50026">
    <property type="entry name" value="EGF_3"/>
    <property type="match status" value="5"/>
</dbReference>
<dbReference type="KEGG" id="aten:116300824"/>
<dbReference type="InterPro" id="IPR013032">
    <property type="entry name" value="EGF-like_CS"/>
</dbReference>
<evidence type="ECO:0000259" key="8">
    <source>
        <dbReference type="PROSITE" id="PS50026"/>
    </source>
</evidence>
<comment type="similarity">
    <text evidence="1">Belongs to the EGF domain peptide family.</text>
</comment>
<comment type="caution">
    <text evidence="7">Lacks conserved residue(s) required for the propagation of feature annotation.</text>
</comment>
<dbReference type="Proteomes" id="UP000515163">
    <property type="component" value="Unplaced"/>
</dbReference>
<evidence type="ECO:0000256" key="5">
    <source>
        <dbReference type="ARBA" id="ARBA00023157"/>
    </source>
</evidence>
<dbReference type="InterPro" id="IPR001881">
    <property type="entry name" value="EGF-like_Ca-bd_dom"/>
</dbReference>